<dbReference type="PANTHER" id="PTHR34980">
    <property type="entry name" value="INNER MEMBRANE PROTEIN-RELATED-RELATED"/>
    <property type="match status" value="1"/>
</dbReference>
<dbReference type="RefSeq" id="WP_052751607.1">
    <property type="nucleotide sequence ID" value="NZ_CCRK01000001.1"/>
</dbReference>
<feature type="region of interest" description="Disordered" evidence="1">
    <location>
        <begin position="111"/>
        <end position="131"/>
    </location>
</feature>
<name>A0A0T7GAF3_NEOGA</name>
<feature type="transmembrane region" description="Helical" evidence="2">
    <location>
        <begin position="21"/>
        <end position="40"/>
    </location>
</feature>
<dbReference type="InterPro" id="IPR008523">
    <property type="entry name" value="DUF805"/>
</dbReference>
<evidence type="ECO:0000256" key="1">
    <source>
        <dbReference type="SAM" id="MobiDB-lite"/>
    </source>
</evidence>
<evidence type="ECO:0000256" key="2">
    <source>
        <dbReference type="SAM" id="Phobius"/>
    </source>
</evidence>
<dbReference type="Pfam" id="PF09851">
    <property type="entry name" value="SHOCT"/>
    <property type="match status" value="1"/>
</dbReference>
<feature type="transmembrane region" description="Helical" evidence="2">
    <location>
        <begin position="83"/>
        <end position="101"/>
    </location>
</feature>
<dbReference type="EMBL" id="CCRK01000001">
    <property type="protein sequence ID" value="CDZ44271.1"/>
    <property type="molecule type" value="Genomic_DNA"/>
</dbReference>
<protein>
    <recommendedName>
        <fullName evidence="3">SHOCT domain-containing protein</fullName>
    </recommendedName>
</protein>
<dbReference type="Proteomes" id="UP000039660">
    <property type="component" value="Unassembled WGS sequence"/>
</dbReference>
<feature type="domain" description="SHOCT" evidence="3">
    <location>
        <begin position="141"/>
        <end position="168"/>
    </location>
</feature>
<keyword evidence="2" id="KW-0812">Transmembrane</keyword>
<evidence type="ECO:0000259" key="3">
    <source>
        <dbReference type="Pfam" id="PF09851"/>
    </source>
</evidence>
<dbReference type="GO" id="GO:0005886">
    <property type="term" value="C:plasma membrane"/>
    <property type="evidence" value="ECO:0007669"/>
    <property type="project" value="TreeGrafter"/>
</dbReference>
<gene>
    <name evidence="4" type="ORF">NGAL_HAMBI1189_02660</name>
</gene>
<organism evidence="4 5">
    <name type="scientific">Neorhizobium galegae bv. officinalis</name>
    <dbReference type="NCBI Taxonomy" id="323656"/>
    <lineage>
        <taxon>Bacteria</taxon>
        <taxon>Pseudomonadati</taxon>
        <taxon>Pseudomonadota</taxon>
        <taxon>Alphaproteobacteria</taxon>
        <taxon>Hyphomicrobiales</taxon>
        <taxon>Rhizobiaceae</taxon>
        <taxon>Rhizobium/Agrobacterium group</taxon>
        <taxon>Neorhizobium</taxon>
    </lineage>
</organism>
<dbReference type="Pfam" id="PF05656">
    <property type="entry name" value="DUF805"/>
    <property type="match status" value="1"/>
</dbReference>
<dbReference type="InterPro" id="IPR018649">
    <property type="entry name" value="SHOCT"/>
</dbReference>
<proteinExistence type="predicted"/>
<keyword evidence="2" id="KW-1133">Transmembrane helix</keyword>
<dbReference type="AlphaFoldDB" id="A0A0T7GAF3"/>
<reference evidence="4 5" key="1">
    <citation type="submission" date="2014-08" db="EMBL/GenBank/DDBJ databases">
        <authorList>
            <person name="Chen Y.-H."/>
        </authorList>
    </citation>
    <scope>NUCLEOTIDE SEQUENCE [LARGE SCALE GENOMIC DNA]</scope>
</reference>
<sequence length="173" mass="18417">MTAYIDAMRRYVDFSGRSTRAQFWFYHLALLGIAVGTFIIDIMISGGREPQPLVSAVAVIGHYIPSLAIIVRRLHDSGSSGWLVLLCLIPGIGIVAFIAFGCLTPTPGPNRYGLPPQPQPHPPAPATAPATSQAANGSVVDRIEKLAVLRASGAIDDAEYAQLKNQILSGVAR</sequence>
<keyword evidence="2" id="KW-0472">Membrane</keyword>
<evidence type="ECO:0000313" key="5">
    <source>
        <dbReference type="Proteomes" id="UP000039660"/>
    </source>
</evidence>
<dbReference type="PANTHER" id="PTHR34980:SF2">
    <property type="entry name" value="INNER MEMBRANE PROTEIN YHAH-RELATED"/>
    <property type="match status" value="1"/>
</dbReference>
<evidence type="ECO:0000313" key="4">
    <source>
        <dbReference type="EMBL" id="CDZ44271.1"/>
    </source>
</evidence>
<feature type="transmembrane region" description="Helical" evidence="2">
    <location>
        <begin position="52"/>
        <end position="71"/>
    </location>
</feature>
<feature type="compositionally biased region" description="Pro residues" evidence="1">
    <location>
        <begin position="115"/>
        <end position="126"/>
    </location>
</feature>
<accession>A0A0T7GAF3</accession>